<dbReference type="SUPFAM" id="SSF53474">
    <property type="entry name" value="alpha/beta-Hydrolases"/>
    <property type="match status" value="1"/>
</dbReference>
<dbReference type="InterPro" id="IPR000073">
    <property type="entry name" value="AB_hydrolase_1"/>
</dbReference>
<feature type="domain" description="AB hydrolase-1" evidence="1">
    <location>
        <begin position="22"/>
        <end position="253"/>
    </location>
</feature>
<keyword evidence="3" id="KW-1185">Reference proteome</keyword>
<evidence type="ECO:0000313" key="3">
    <source>
        <dbReference type="Proteomes" id="UP000549911"/>
    </source>
</evidence>
<dbReference type="InterPro" id="IPR000639">
    <property type="entry name" value="Epox_hydrolase-like"/>
</dbReference>
<dbReference type="PANTHER" id="PTHR43194:SF2">
    <property type="entry name" value="PEROXISOMAL MEMBRANE PROTEIN LPX1"/>
    <property type="match status" value="1"/>
</dbReference>
<name>A0A7Y9H4A6_9ACTN</name>
<dbReference type="PRINTS" id="PR00412">
    <property type="entry name" value="EPOXHYDRLASE"/>
</dbReference>
<accession>A0A7Y9H4A6</accession>
<reference evidence="2 3" key="1">
    <citation type="submission" date="2020-07" db="EMBL/GenBank/DDBJ databases">
        <authorList>
            <person name="Partida-Martinez L."/>
            <person name="Huntemann M."/>
            <person name="Clum A."/>
            <person name="Wang J."/>
            <person name="Palaniappan K."/>
            <person name="Ritter S."/>
            <person name="Chen I.-M."/>
            <person name="Stamatis D."/>
            <person name="Reddy T."/>
            <person name="O'Malley R."/>
            <person name="Daum C."/>
            <person name="Shapiro N."/>
            <person name="Ivanova N."/>
            <person name="Kyrpides N."/>
            <person name="Woyke T."/>
        </authorList>
    </citation>
    <scope>NUCLEOTIDE SEQUENCE [LARGE SCALE GENOMIC DNA]</scope>
    <source>
        <strain evidence="2 3">AT2.17</strain>
    </source>
</reference>
<evidence type="ECO:0000313" key="2">
    <source>
        <dbReference type="EMBL" id="NYE37396.1"/>
    </source>
</evidence>
<dbReference type="PANTHER" id="PTHR43194">
    <property type="entry name" value="HYDROLASE ALPHA/BETA FOLD FAMILY"/>
    <property type="match status" value="1"/>
</dbReference>
<proteinExistence type="predicted"/>
<dbReference type="InterPro" id="IPR029058">
    <property type="entry name" value="AB_hydrolase_fold"/>
</dbReference>
<protein>
    <submittedName>
        <fullName evidence="2">Pimeloyl-ACP methyl ester carboxylesterase</fullName>
    </submittedName>
</protein>
<dbReference type="EMBL" id="JACCBW010000002">
    <property type="protein sequence ID" value="NYE37396.1"/>
    <property type="molecule type" value="Genomic_DNA"/>
</dbReference>
<gene>
    <name evidence="2" type="ORF">F4692_002529</name>
</gene>
<dbReference type="Pfam" id="PF00561">
    <property type="entry name" value="Abhydrolase_1"/>
    <property type="match status" value="1"/>
</dbReference>
<evidence type="ECO:0000259" key="1">
    <source>
        <dbReference type="Pfam" id="PF00561"/>
    </source>
</evidence>
<dbReference type="Proteomes" id="UP000549911">
    <property type="component" value="Unassembled WGS sequence"/>
</dbReference>
<dbReference type="Gene3D" id="3.40.50.1820">
    <property type="entry name" value="alpha/beta hydrolase"/>
    <property type="match status" value="1"/>
</dbReference>
<comment type="caution">
    <text evidence="2">The sequence shown here is derived from an EMBL/GenBank/DDBJ whole genome shotgun (WGS) entry which is preliminary data.</text>
</comment>
<dbReference type="AlphaFoldDB" id="A0A7Y9H4A6"/>
<dbReference type="GO" id="GO:0003824">
    <property type="term" value="F:catalytic activity"/>
    <property type="evidence" value="ECO:0007669"/>
    <property type="project" value="InterPro"/>
</dbReference>
<organism evidence="2 3">
    <name type="scientific">Nocardioides cavernae</name>
    <dbReference type="NCBI Taxonomy" id="1921566"/>
    <lineage>
        <taxon>Bacteria</taxon>
        <taxon>Bacillati</taxon>
        <taxon>Actinomycetota</taxon>
        <taxon>Actinomycetes</taxon>
        <taxon>Propionibacteriales</taxon>
        <taxon>Nocardioidaceae</taxon>
        <taxon>Nocardioides</taxon>
    </lineage>
</organism>
<sequence>MPTFTTTDDVTLAYTDEGEGRPVVLVHGFTAPATAWVLTVDALLAAGHRAIAFDRRAHGESETPAHGQRMARHGRDLGELLEHLDLHDAVAVGASMGGNTLWAYVDQFGPSRLAGAVVVDQTPKMLNDDTWPHGFHGYDTSNAATFFDHGVPQLDGGRTVDRSGPAVARLAERLGGAPAFRDSTAPETLGLLRDHALQDWRDVVRRFPRPLLMLAGRESQVWSCEHAEAAVAGSVTGRAVVVEDAGHAISIDQPDVFNELLLGFLAEVGAGVR</sequence>
<dbReference type="RefSeq" id="WP_179619951.1">
    <property type="nucleotide sequence ID" value="NZ_JACCBW010000002.1"/>
</dbReference>
<dbReference type="InterPro" id="IPR050228">
    <property type="entry name" value="Carboxylesterase_BioH"/>
</dbReference>
<reference evidence="2 3" key="2">
    <citation type="submission" date="2020-08" db="EMBL/GenBank/DDBJ databases">
        <title>The Agave Microbiome: Exploring the role of microbial communities in plant adaptations to desert environments.</title>
        <authorList>
            <person name="Partida-Martinez L.P."/>
        </authorList>
    </citation>
    <scope>NUCLEOTIDE SEQUENCE [LARGE SCALE GENOMIC DNA]</scope>
    <source>
        <strain evidence="2 3">AT2.17</strain>
    </source>
</reference>